<feature type="domain" description="NR LBD" evidence="15">
    <location>
        <begin position="227"/>
        <end position="451"/>
    </location>
</feature>
<evidence type="ECO:0000256" key="2">
    <source>
        <dbReference type="ARBA" id="ARBA00005413"/>
    </source>
</evidence>
<evidence type="ECO:0000259" key="15">
    <source>
        <dbReference type="PROSITE" id="PS51843"/>
    </source>
</evidence>
<dbReference type="GO" id="GO:0043565">
    <property type="term" value="F:sequence-specific DNA binding"/>
    <property type="evidence" value="ECO:0007669"/>
    <property type="project" value="InterPro"/>
</dbReference>
<feature type="domain" description="Nuclear receptor" evidence="14">
    <location>
        <begin position="114"/>
        <end position="189"/>
    </location>
</feature>
<dbReference type="PROSITE" id="PS51030">
    <property type="entry name" value="NUCLEAR_REC_DBD_2"/>
    <property type="match status" value="1"/>
</dbReference>
<reference evidence="16 17" key="1">
    <citation type="submission" date="2024-05" db="EMBL/GenBank/DDBJ databases">
        <title>A high-quality chromosomal-level genome assembly of Topmouth culter (Culter alburnus).</title>
        <authorList>
            <person name="Zhao H."/>
        </authorList>
    </citation>
    <scope>NUCLEOTIDE SEQUENCE [LARGE SCALE GENOMIC DNA]</scope>
    <source>
        <strain evidence="16">CATC2023</strain>
        <tissue evidence="16">Muscle</tissue>
    </source>
</reference>
<dbReference type="PIRSF" id="PIRSF500939">
    <property type="entry name" value="ERR1-2-3"/>
    <property type="match status" value="1"/>
</dbReference>
<dbReference type="PRINTS" id="PR00398">
    <property type="entry name" value="STRDHORMONER"/>
</dbReference>
<dbReference type="Gene3D" id="3.30.50.10">
    <property type="entry name" value="Erythroid Transcription Factor GATA-1, subunit A"/>
    <property type="match status" value="1"/>
</dbReference>
<dbReference type="SMART" id="SM00399">
    <property type="entry name" value="ZnF_C4"/>
    <property type="match status" value="1"/>
</dbReference>
<dbReference type="InterPro" id="IPR027289">
    <property type="entry name" value="Oest-rel_rcp"/>
</dbReference>
<evidence type="ECO:0000256" key="10">
    <source>
        <dbReference type="ARBA" id="ARBA00023170"/>
    </source>
</evidence>
<dbReference type="Gene3D" id="1.10.565.10">
    <property type="entry name" value="Retinoid X Receptor"/>
    <property type="match status" value="1"/>
</dbReference>
<dbReference type="GO" id="GO:0042562">
    <property type="term" value="F:hormone binding"/>
    <property type="evidence" value="ECO:0007669"/>
    <property type="project" value="UniProtKB-ARBA"/>
</dbReference>
<dbReference type="Pfam" id="PF00105">
    <property type="entry name" value="zf-C4"/>
    <property type="match status" value="1"/>
</dbReference>
<evidence type="ECO:0000256" key="5">
    <source>
        <dbReference type="ARBA" id="ARBA00022833"/>
    </source>
</evidence>
<comment type="subcellular location">
    <subcellularLocation>
        <location evidence="1 12">Nucleus</location>
    </subcellularLocation>
</comment>
<keyword evidence="7 12" id="KW-0805">Transcription regulation</keyword>
<dbReference type="EMBL" id="JAWDJR010000020">
    <property type="protein sequence ID" value="KAK9956896.1"/>
    <property type="molecule type" value="Genomic_DNA"/>
</dbReference>
<keyword evidence="11 12" id="KW-0539">Nucleus</keyword>
<keyword evidence="9 12" id="KW-0804">Transcription</keyword>
<dbReference type="GO" id="GO:0008270">
    <property type="term" value="F:zinc ion binding"/>
    <property type="evidence" value="ECO:0007669"/>
    <property type="project" value="UniProtKB-KW"/>
</dbReference>
<evidence type="ECO:0000256" key="6">
    <source>
        <dbReference type="ARBA" id="ARBA00022990"/>
    </source>
</evidence>
<dbReference type="SMART" id="SM00430">
    <property type="entry name" value="HOLI"/>
    <property type="match status" value="1"/>
</dbReference>
<dbReference type="InterPro" id="IPR013088">
    <property type="entry name" value="Znf_NHR/GATA"/>
</dbReference>
<keyword evidence="4" id="KW-0863">Zinc-finger</keyword>
<dbReference type="Proteomes" id="UP001479290">
    <property type="component" value="Unassembled WGS sequence"/>
</dbReference>
<protein>
    <submittedName>
        <fullName evidence="16">Uncharacterized protein</fullName>
    </submittedName>
</protein>
<evidence type="ECO:0000256" key="3">
    <source>
        <dbReference type="ARBA" id="ARBA00022723"/>
    </source>
</evidence>
<comment type="caution">
    <text evidence="16">The sequence shown here is derived from an EMBL/GenBank/DDBJ whole genome shotgun (WGS) entry which is preliminary data.</text>
</comment>
<proteinExistence type="inferred from homology"/>
<dbReference type="PROSITE" id="PS51843">
    <property type="entry name" value="NR_LBD"/>
    <property type="match status" value="1"/>
</dbReference>
<keyword evidence="5" id="KW-0862">Zinc</keyword>
<dbReference type="PROSITE" id="PS00031">
    <property type="entry name" value="NUCLEAR_REC_DBD_1"/>
    <property type="match status" value="1"/>
</dbReference>
<sequence>MDLVQFFHPESFSFPSEHNNFLDVMSINSHCPTYIKTEPSSPSSLSDSLTQHSPGASSDAGSSYSSVTKGIPTGLDSPGSYSAVEAVLRPPGAPCRLLEQTQVKSGHGLNSGPKRLCLVCGDVASGFHYGVASCEACKAFFKRTIQGNIEYSCSVSRDCEITKRRRKSCQACRFTKCLSVGMLREGVRLDRVRGGRQKYKRRIDSGSSVYLSVPPPHRKPPSCRGQGENKVVTLLLGAEPEKVCAMPDPALPDSDIKALTTLCDLADRELVLNISWAKHIPGFSSLCLSDQMSLLQSAWMEILILRVAFSSLPCEDKLVFAEDYIMDAEQAKSAGLLELHMAILQLVRRYRSMRLEREEFVTLKAIALANSDSMHIEDVEAVQGLQDSLHEALLDYECVHHREDPRRTGKLIMTLPLLRQTSAKAVRHFFSIKQDGRVPMHKLFLELLEANV</sequence>
<dbReference type="InterPro" id="IPR001628">
    <property type="entry name" value="Znf_hrmn_rcpt"/>
</dbReference>
<evidence type="ECO:0000256" key="7">
    <source>
        <dbReference type="ARBA" id="ARBA00023015"/>
    </source>
</evidence>
<keyword evidence="6" id="KW-0007">Acetylation</keyword>
<name>A0AAW1Z654_CULAL</name>
<dbReference type="Pfam" id="PF00104">
    <property type="entry name" value="Hormone_recep"/>
    <property type="match status" value="1"/>
</dbReference>
<evidence type="ECO:0000256" key="11">
    <source>
        <dbReference type="ARBA" id="ARBA00023242"/>
    </source>
</evidence>
<dbReference type="InterPro" id="IPR024178">
    <property type="entry name" value="Est_rcpt/est-rel_rcp"/>
</dbReference>
<dbReference type="FunFam" id="1.10.565.10:FF:000009">
    <property type="entry name" value="estrogen-related receptor gamma isoform X1"/>
    <property type="match status" value="1"/>
</dbReference>
<evidence type="ECO:0000256" key="1">
    <source>
        <dbReference type="ARBA" id="ARBA00004123"/>
    </source>
</evidence>
<comment type="similarity">
    <text evidence="2 12">Belongs to the nuclear hormone receptor family. NR3 subfamily.</text>
</comment>
<keyword evidence="17" id="KW-1185">Reference proteome</keyword>
<dbReference type="InterPro" id="IPR050200">
    <property type="entry name" value="Nuclear_hormone_rcpt_NR3"/>
</dbReference>
<dbReference type="CDD" id="cd07170">
    <property type="entry name" value="NR_DBD_ERR"/>
    <property type="match status" value="1"/>
</dbReference>
<dbReference type="FunFam" id="3.30.50.10:FF:000008">
    <property type="entry name" value="estrogen-related receptor gamma isoform X1"/>
    <property type="match status" value="1"/>
</dbReference>
<dbReference type="InterPro" id="IPR035500">
    <property type="entry name" value="NHR-like_dom_sf"/>
</dbReference>
<dbReference type="GO" id="GO:0005496">
    <property type="term" value="F:steroid binding"/>
    <property type="evidence" value="ECO:0007669"/>
    <property type="project" value="InterPro"/>
</dbReference>
<dbReference type="PANTHER" id="PTHR48092">
    <property type="entry name" value="KNIRPS-RELATED PROTEIN-RELATED"/>
    <property type="match status" value="1"/>
</dbReference>
<gene>
    <name evidence="16" type="ORF">ABG768_014601</name>
</gene>
<evidence type="ECO:0000256" key="8">
    <source>
        <dbReference type="ARBA" id="ARBA00023125"/>
    </source>
</evidence>
<keyword evidence="8" id="KW-0238">DNA-binding</keyword>
<dbReference type="AlphaFoldDB" id="A0AAW1Z654"/>
<dbReference type="CDD" id="cd06946">
    <property type="entry name" value="NR_LBD_ERR"/>
    <property type="match status" value="1"/>
</dbReference>
<dbReference type="SUPFAM" id="SSF57716">
    <property type="entry name" value="Glucocorticoid receptor-like (DNA-binding domain)"/>
    <property type="match status" value="1"/>
</dbReference>
<evidence type="ECO:0000313" key="16">
    <source>
        <dbReference type="EMBL" id="KAK9956896.1"/>
    </source>
</evidence>
<evidence type="ECO:0000259" key="14">
    <source>
        <dbReference type="PROSITE" id="PS51030"/>
    </source>
</evidence>
<evidence type="ECO:0000256" key="12">
    <source>
        <dbReference type="PIRNR" id="PIRNR002527"/>
    </source>
</evidence>
<feature type="region of interest" description="Disordered" evidence="13">
    <location>
        <begin position="38"/>
        <end position="69"/>
    </location>
</feature>
<organism evidence="16 17">
    <name type="scientific">Culter alburnus</name>
    <name type="common">Topmouth culter</name>
    <dbReference type="NCBI Taxonomy" id="194366"/>
    <lineage>
        <taxon>Eukaryota</taxon>
        <taxon>Metazoa</taxon>
        <taxon>Chordata</taxon>
        <taxon>Craniata</taxon>
        <taxon>Vertebrata</taxon>
        <taxon>Euteleostomi</taxon>
        <taxon>Actinopterygii</taxon>
        <taxon>Neopterygii</taxon>
        <taxon>Teleostei</taxon>
        <taxon>Ostariophysi</taxon>
        <taxon>Cypriniformes</taxon>
        <taxon>Xenocyprididae</taxon>
        <taxon>Xenocypridinae</taxon>
        <taxon>Culter</taxon>
    </lineage>
</organism>
<dbReference type="GO" id="GO:0003707">
    <property type="term" value="F:nuclear steroid receptor activity"/>
    <property type="evidence" value="ECO:0007669"/>
    <property type="project" value="InterPro"/>
</dbReference>
<dbReference type="GO" id="GO:0005634">
    <property type="term" value="C:nucleus"/>
    <property type="evidence" value="ECO:0007669"/>
    <property type="project" value="UniProtKB-SubCell"/>
</dbReference>
<dbReference type="SUPFAM" id="SSF48508">
    <property type="entry name" value="Nuclear receptor ligand-binding domain"/>
    <property type="match status" value="1"/>
</dbReference>
<accession>A0AAW1Z654</accession>
<dbReference type="InterPro" id="IPR000536">
    <property type="entry name" value="Nucl_hrmn_rcpt_lig-bd"/>
</dbReference>
<feature type="compositionally biased region" description="Low complexity" evidence="13">
    <location>
        <begin position="39"/>
        <end position="66"/>
    </location>
</feature>
<dbReference type="PIRSF" id="PIRSF002527">
    <property type="entry name" value="ER-like_NR"/>
    <property type="match status" value="1"/>
</dbReference>
<dbReference type="PRINTS" id="PR00047">
    <property type="entry name" value="STROIDFINGER"/>
</dbReference>
<evidence type="ECO:0000256" key="4">
    <source>
        <dbReference type="ARBA" id="ARBA00022771"/>
    </source>
</evidence>
<keyword evidence="10 12" id="KW-0675">Receptor</keyword>
<evidence type="ECO:0000256" key="9">
    <source>
        <dbReference type="ARBA" id="ARBA00023163"/>
    </source>
</evidence>
<evidence type="ECO:0000313" key="17">
    <source>
        <dbReference type="Proteomes" id="UP001479290"/>
    </source>
</evidence>
<evidence type="ECO:0000256" key="13">
    <source>
        <dbReference type="SAM" id="MobiDB-lite"/>
    </source>
</evidence>
<dbReference type="InterPro" id="IPR001723">
    <property type="entry name" value="Nuclear_hrmn_rcpt"/>
</dbReference>
<keyword evidence="3" id="KW-0479">Metal-binding</keyword>